<gene>
    <name evidence="7" type="ORF">FJZ47_23475</name>
</gene>
<comment type="cofactor">
    <cofactor evidence="1">
        <name>(R)-lipoate</name>
        <dbReference type="ChEBI" id="CHEBI:83088"/>
    </cofactor>
</comment>
<keyword evidence="5" id="KW-0012">Acyltransferase</keyword>
<dbReference type="SUPFAM" id="SSF52777">
    <property type="entry name" value="CoA-dependent acyltransferases"/>
    <property type="match status" value="1"/>
</dbReference>
<evidence type="ECO:0000313" key="7">
    <source>
        <dbReference type="EMBL" id="MBM3226736.1"/>
    </source>
</evidence>
<dbReference type="AlphaFoldDB" id="A0A937W833"/>
<protein>
    <submittedName>
        <fullName evidence="7">2-oxo acid dehydrogenase subunit E2</fullName>
    </submittedName>
</protein>
<dbReference type="PANTHER" id="PTHR43178">
    <property type="entry name" value="DIHYDROLIPOAMIDE ACETYLTRANSFERASE COMPONENT OF PYRUVATE DEHYDROGENASE COMPLEX"/>
    <property type="match status" value="1"/>
</dbReference>
<dbReference type="Gene3D" id="3.30.559.10">
    <property type="entry name" value="Chloramphenicol acetyltransferase-like domain"/>
    <property type="match status" value="1"/>
</dbReference>
<evidence type="ECO:0000313" key="8">
    <source>
        <dbReference type="Proteomes" id="UP000712673"/>
    </source>
</evidence>
<feature type="domain" description="2-oxoacid dehydrogenase acyltransferase catalytic" evidence="6">
    <location>
        <begin position="1"/>
        <end position="189"/>
    </location>
</feature>
<dbReference type="InterPro" id="IPR050743">
    <property type="entry name" value="2-oxoacid_DH_E2_comp"/>
</dbReference>
<evidence type="ECO:0000256" key="2">
    <source>
        <dbReference type="ARBA" id="ARBA00007317"/>
    </source>
</evidence>
<evidence type="ECO:0000259" key="6">
    <source>
        <dbReference type="Pfam" id="PF00198"/>
    </source>
</evidence>
<comment type="caution">
    <text evidence="7">The sequence shown here is derived from an EMBL/GenBank/DDBJ whole genome shotgun (WGS) entry which is preliminary data.</text>
</comment>
<feature type="non-terminal residue" evidence="7">
    <location>
        <position position="1"/>
    </location>
</feature>
<organism evidence="7 8">
    <name type="scientific">Tectimicrobiota bacterium</name>
    <dbReference type="NCBI Taxonomy" id="2528274"/>
    <lineage>
        <taxon>Bacteria</taxon>
        <taxon>Pseudomonadati</taxon>
        <taxon>Nitrospinota/Tectimicrobiota group</taxon>
        <taxon>Candidatus Tectimicrobiota</taxon>
    </lineage>
</organism>
<dbReference type="FunFam" id="3.30.559.10:FF:000007">
    <property type="entry name" value="Dihydrolipoamide acetyltransferase component of pyruvate dehydrogenase complex"/>
    <property type="match status" value="1"/>
</dbReference>
<dbReference type="PANTHER" id="PTHR43178:SF5">
    <property type="entry name" value="LIPOAMIDE ACYLTRANSFERASE COMPONENT OF BRANCHED-CHAIN ALPHA-KETO ACID DEHYDROGENASE COMPLEX, MITOCHONDRIAL"/>
    <property type="match status" value="1"/>
</dbReference>
<proteinExistence type="inferred from homology"/>
<dbReference type="GO" id="GO:0016407">
    <property type="term" value="F:acetyltransferase activity"/>
    <property type="evidence" value="ECO:0007669"/>
    <property type="project" value="TreeGrafter"/>
</dbReference>
<evidence type="ECO:0000256" key="4">
    <source>
        <dbReference type="ARBA" id="ARBA00022823"/>
    </source>
</evidence>
<dbReference type="Proteomes" id="UP000712673">
    <property type="component" value="Unassembled WGS sequence"/>
</dbReference>
<sequence length="191" mass="20934">LRERSAEAAAVQQVHLTLLPFMMKAVVAALQQHPTLNASLDEAQQRLVLKRYYHLGIATDTPEGLIVPVVKTVDQKSLLTLASELAHLTELARTRRIALPDLQGGTFTISNYGAIGGIFATPMLLLPQVAILGVGKLLRKPVVYHEEIAVRTLLPLSLTFDHRALDGAEAQRFLNTVMTYLANPARLLLTL</sequence>
<accession>A0A937W833</accession>
<dbReference type="GO" id="GO:0031405">
    <property type="term" value="F:lipoic acid binding"/>
    <property type="evidence" value="ECO:0007669"/>
    <property type="project" value="TreeGrafter"/>
</dbReference>
<dbReference type="GO" id="GO:0005737">
    <property type="term" value="C:cytoplasm"/>
    <property type="evidence" value="ECO:0007669"/>
    <property type="project" value="TreeGrafter"/>
</dbReference>
<reference evidence="7" key="1">
    <citation type="submission" date="2019-03" db="EMBL/GenBank/DDBJ databases">
        <title>Lake Tanganyika Metagenome-Assembled Genomes (MAGs).</title>
        <authorList>
            <person name="Tran P."/>
        </authorList>
    </citation>
    <scope>NUCLEOTIDE SEQUENCE</scope>
    <source>
        <strain evidence="7">K_DeepCast_65m_m2_066</strain>
    </source>
</reference>
<dbReference type="Pfam" id="PF00198">
    <property type="entry name" value="2-oxoacid_dh"/>
    <property type="match status" value="1"/>
</dbReference>
<evidence type="ECO:0000256" key="3">
    <source>
        <dbReference type="ARBA" id="ARBA00022679"/>
    </source>
</evidence>
<dbReference type="EMBL" id="VGLS01001028">
    <property type="protein sequence ID" value="MBM3226736.1"/>
    <property type="molecule type" value="Genomic_DNA"/>
</dbReference>
<evidence type="ECO:0000256" key="5">
    <source>
        <dbReference type="ARBA" id="ARBA00023315"/>
    </source>
</evidence>
<name>A0A937W833_UNCTE</name>
<dbReference type="InterPro" id="IPR023213">
    <property type="entry name" value="CAT-like_dom_sf"/>
</dbReference>
<comment type="similarity">
    <text evidence="2">Belongs to the 2-oxoacid dehydrogenase family.</text>
</comment>
<dbReference type="InterPro" id="IPR001078">
    <property type="entry name" value="2-oxoacid_DH_actylTfrase"/>
</dbReference>
<keyword evidence="3" id="KW-0808">Transferase</keyword>
<keyword evidence="4" id="KW-0450">Lipoyl</keyword>
<evidence type="ECO:0000256" key="1">
    <source>
        <dbReference type="ARBA" id="ARBA00001938"/>
    </source>
</evidence>